<gene>
    <name evidence="1" type="ORF">IX84_14265</name>
</gene>
<dbReference type="SFLD" id="SFLDG01129">
    <property type="entry name" value="C1.5:_HAD__Beta-PGM__Phosphata"/>
    <property type="match status" value="1"/>
</dbReference>
<reference evidence="1 2" key="1">
    <citation type="journal article" date="2014" name="Int. J. Syst. Evol. Microbiol.">
        <title>Phaeodactylibacter xiamenensis gen. nov., sp. nov., a member of the family Saprospiraceae isolated from the marine alga Phaeodactylum tricornutum.</title>
        <authorList>
            <person name="Chen Z.Jr."/>
            <person name="Lei X."/>
            <person name="Lai Q."/>
            <person name="Li Y."/>
            <person name="Zhang B."/>
            <person name="Zhang J."/>
            <person name="Zhang H."/>
            <person name="Yang L."/>
            <person name="Zheng W."/>
            <person name="Tian Y."/>
            <person name="Yu Z."/>
            <person name="Xu H.Jr."/>
            <person name="Zheng T."/>
        </authorList>
    </citation>
    <scope>NUCLEOTIDE SEQUENCE [LARGE SCALE GENOMIC DNA]</scope>
    <source>
        <strain evidence="1 2">KD52</strain>
    </source>
</reference>
<dbReference type="RefSeq" id="WP_072013659.1">
    <property type="nucleotide sequence ID" value="NZ_JBKAGJ010000029.1"/>
</dbReference>
<dbReference type="Pfam" id="PF00702">
    <property type="entry name" value="Hydrolase"/>
    <property type="match status" value="1"/>
</dbReference>
<dbReference type="InterPro" id="IPR023214">
    <property type="entry name" value="HAD_sf"/>
</dbReference>
<dbReference type="InterPro" id="IPR006439">
    <property type="entry name" value="HAD-SF_hydro_IA"/>
</dbReference>
<dbReference type="PANTHER" id="PTHR43611:SF3">
    <property type="entry name" value="FLAVIN MONONUCLEOTIDE HYDROLASE 1, CHLOROPLATIC"/>
    <property type="match status" value="1"/>
</dbReference>
<comment type="caution">
    <text evidence="1">The sequence shown here is derived from an EMBL/GenBank/DDBJ whole genome shotgun (WGS) entry which is preliminary data.</text>
</comment>
<dbReference type="STRING" id="1524460.IX84_14265"/>
<dbReference type="SUPFAM" id="SSF56784">
    <property type="entry name" value="HAD-like"/>
    <property type="match status" value="1"/>
</dbReference>
<dbReference type="AlphaFoldDB" id="A0A098S6H2"/>
<dbReference type="PANTHER" id="PTHR43611">
    <property type="entry name" value="ALPHA-D-GLUCOSE 1-PHOSPHATE PHOSPHATASE"/>
    <property type="match status" value="1"/>
</dbReference>
<organism evidence="1 2">
    <name type="scientific">Phaeodactylibacter xiamenensis</name>
    <dbReference type="NCBI Taxonomy" id="1524460"/>
    <lineage>
        <taxon>Bacteria</taxon>
        <taxon>Pseudomonadati</taxon>
        <taxon>Bacteroidota</taxon>
        <taxon>Saprospiria</taxon>
        <taxon>Saprospirales</taxon>
        <taxon>Haliscomenobacteraceae</taxon>
        <taxon>Phaeodactylibacter</taxon>
    </lineage>
</organism>
<dbReference type="NCBIfam" id="TIGR01509">
    <property type="entry name" value="HAD-SF-IA-v3"/>
    <property type="match status" value="1"/>
</dbReference>
<dbReference type="Proteomes" id="UP000029736">
    <property type="component" value="Unassembled WGS sequence"/>
</dbReference>
<dbReference type="InterPro" id="IPR036412">
    <property type="entry name" value="HAD-like_sf"/>
</dbReference>
<keyword evidence="2" id="KW-1185">Reference proteome</keyword>
<protein>
    <submittedName>
        <fullName evidence="1">HAD family hydrolase</fullName>
    </submittedName>
</protein>
<dbReference type="OrthoDB" id="9797415at2"/>
<dbReference type="GO" id="GO:0016787">
    <property type="term" value="F:hydrolase activity"/>
    <property type="evidence" value="ECO:0007669"/>
    <property type="project" value="UniProtKB-KW"/>
</dbReference>
<proteinExistence type="predicted"/>
<dbReference type="EMBL" id="JPOS01000034">
    <property type="protein sequence ID" value="KGE87691.1"/>
    <property type="molecule type" value="Genomic_DNA"/>
</dbReference>
<dbReference type="CDD" id="cd02603">
    <property type="entry name" value="HAD_sEH-N_like"/>
    <property type="match status" value="1"/>
</dbReference>
<accession>A0A098S6H2</accession>
<dbReference type="Gene3D" id="3.40.50.1000">
    <property type="entry name" value="HAD superfamily/HAD-like"/>
    <property type="match status" value="1"/>
</dbReference>
<dbReference type="PRINTS" id="PR00413">
    <property type="entry name" value="HADHALOGNASE"/>
</dbReference>
<evidence type="ECO:0000313" key="2">
    <source>
        <dbReference type="Proteomes" id="UP000029736"/>
    </source>
</evidence>
<evidence type="ECO:0000313" key="1">
    <source>
        <dbReference type="EMBL" id="KGE87691.1"/>
    </source>
</evidence>
<name>A0A098S6H2_9BACT</name>
<keyword evidence="1" id="KW-0378">Hydrolase</keyword>
<dbReference type="SFLD" id="SFLDS00003">
    <property type="entry name" value="Haloacid_Dehalogenase"/>
    <property type="match status" value="1"/>
</dbReference>
<sequence>MNPPPMDTIIFDLGGVLIDWNPRHLFRKLFEEEQEMEHFLEHVCTGDWNEQQDGGRPFAEAIALKTAEFPEYEPQIKAFFERWPEMLGGPIEGTVSILEQIHREKRYRLLALTNWSHETWPVAWERYGFLKYFEDILVSGKEKLKKPDPKIYHLLLERNGVRPGQALFIDDSHRNVQAARQEGIRTIHFTNPTALRTTLQQFGVIH</sequence>